<sequence>MTDAPRLARPALFAALVANAVGQSFLFVVLPGLGRRLGFSDIQTGALLSVSALLLIVSAPAWGFLSERIGRRPVLLLGLMAASLAPLGFAFVTASRLSDTLSVSGALALLFLLRLGQAAIAGGIMPAAQALIADSTGSARRAQGMGLLGAAYGIGAILGAGLAWRLGGAEPTLAFGIVAGACGLGFLAVLLLVPEARRAGAPQQGGSGLALAELWPHLAITLLAITAYAMLQQVMSLRLQDGLRMSPEEAIGKAGAALMVTSIAMIAVQGIGLRFLKLPPLRLLLLGAAIAVPALCLLALAPAYLVMLAALVAFGAALGLMLSGNLAALSLAAGRGAQGKVAGLNALRQGAGMALGPILGAALHQLSPVAPFWAVVVLLTAILALCLRPARAAAVPEPTR</sequence>
<dbReference type="PROSITE" id="PS00430">
    <property type="entry name" value="TONB_DEPENDENT_REC_1"/>
    <property type="match status" value="1"/>
</dbReference>
<keyword evidence="4 5" id="KW-0472">Membrane</keyword>
<evidence type="ECO:0000256" key="4">
    <source>
        <dbReference type="ARBA" id="ARBA00023136"/>
    </source>
</evidence>
<evidence type="ECO:0000256" key="3">
    <source>
        <dbReference type="ARBA" id="ARBA00022989"/>
    </source>
</evidence>
<dbReference type="InterPro" id="IPR010916">
    <property type="entry name" value="TonB_box_CS"/>
</dbReference>
<keyword evidence="8" id="KW-1185">Reference proteome</keyword>
<dbReference type="Gene3D" id="1.20.1250.20">
    <property type="entry name" value="MFS general substrate transporter like domains"/>
    <property type="match status" value="1"/>
</dbReference>
<evidence type="ECO:0000259" key="6">
    <source>
        <dbReference type="PROSITE" id="PS50850"/>
    </source>
</evidence>
<feature type="transmembrane region" description="Helical" evidence="5">
    <location>
        <begin position="12"/>
        <end position="33"/>
    </location>
</feature>
<keyword evidence="2 5" id="KW-0812">Transmembrane</keyword>
<gene>
    <name evidence="7" type="ORF">ACFPPC_12765</name>
</gene>
<feature type="transmembrane region" description="Helical" evidence="5">
    <location>
        <begin position="251"/>
        <end position="271"/>
    </location>
</feature>
<dbReference type="SUPFAM" id="SSF103473">
    <property type="entry name" value="MFS general substrate transporter"/>
    <property type="match status" value="1"/>
</dbReference>
<feature type="transmembrane region" description="Helical" evidence="5">
    <location>
        <begin position="173"/>
        <end position="193"/>
    </location>
</feature>
<dbReference type="Pfam" id="PF07690">
    <property type="entry name" value="MFS_1"/>
    <property type="match status" value="1"/>
</dbReference>
<accession>A0ABW0HAX8</accession>
<dbReference type="RefSeq" id="WP_377008503.1">
    <property type="nucleotide sequence ID" value="NZ_JBHSLV010000020.1"/>
</dbReference>
<feature type="transmembrane region" description="Helical" evidence="5">
    <location>
        <begin position="372"/>
        <end position="390"/>
    </location>
</feature>
<dbReference type="InterPro" id="IPR036259">
    <property type="entry name" value="MFS_trans_sf"/>
</dbReference>
<feature type="transmembrane region" description="Helical" evidence="5">
    <location>
        <begin position="74"/>
        <end position="94"/>
    </location>
</feature>
<dbReference type="PRINTS" id="PR01035">
    <property type="entry name" value="TCRTETA"/>
</dbReference>
<feature type="transmembrane region" description="Helical" evidence="5">
    <location>
        <begin position="346"/>
        <end position="366"/>
    </location>
</feature>
<evidence type="ECO:0000313" key="8">
    <source>
        <dbReference type="Proteomes" id="UP001596104"/>
    </source>
</evidence>
<comment type="caution">
    <text evidence="7">The sequence shown here is derived from an EMBL/GenBank/DDBJ whole genome shotgun (WGS) entry which is preliminary data.</text>
</comment>
<dbReference type="PANTHER" id="PTHR23546">
    <property type="entry name" value="TRANSPORT PROTEIN"/>
    <property type="match status" value="1"/>
</dbReference>
<proteinExistence type="predicted"/>
<feature type="transmembrane region" description="Helical" evidence="5">
    <location>
        <begin position="311"/>
        <end position="334"/>
    </location>
</feature>
<dbReference type="PANTHER" id="PTHR23546:SF1">
    <property type="entry name" value="MEMBRANE PROTEIN"/>
    <property type="match status" value="1"/>
</dbReference>
<comment type="subcellular location">
    <subcellularLocation>
        <location evidence="1">Membrane</location>
        <topology evidence="1">Multi-pass membrane protein</topology>
    </subcellularLocation>
</comment>
<evidence type="ECO:0000313" key="7">
    <source>
        <dbReference type="EMBL" id="MFC5393512.1"/>
    </source>
</evidence>
<evidence type="ECO:0000256" key="5">
    <source>
        <dbReference type="SAM" id="Phobius"/>
    </source>
</evidence>
<keyword evidence="3 5" id="KW-1133">Transmembrane helix</keyword>
<name>A0ABW0HAX8_9HYPH</name>
<dbReference type="EMBL" id="JBHSLV010000020">
    <property type="protein sequence ID" value="MFC5393512.1"/>
    <property type="molecule type" value="Genomic_DNA"/>
</dbReference>
<organism evidence="7 8">
    <name type="scientific">Bosea vestrisii</name>
    <dbReference type="NCBI Taxonomy" id="151416"/>
    <lineage>
        <taxon>Bacteria</taxon>
        <taxon>Pseudomonadati</taxon>
        <taxon>Pseudomonadota</taxon>
        <taxon>Alphaproteobacteria</taxon>
        <taxon>Hyphomicrobiales</taxon>
        <taxon>Boseaceae</taxon>
        <taxon>Bosea</taxon>
    </lineage>
</organism>
<evidence type="ECO:0000256" key="1">
    <source>
        <dbReference type="ARBA" id="ARBA00004141"/>
    </source>
</evidence>
<reference evidence="8" key="1">
    <citation type="journal article" date="2019" name="Int. J. Syst. Evol. Microbiol.">
        <title>The Global Catalogue of Microorganisms (GCM) 10K type strain sequencing project: providing services to taxonomists for standard genome sequencing and annotation.</title>
        <authorList>
            <consortium name="The Broad Institute Genomics Platform"/>
            <consortium name="The Broad Institute Genome Sequencing Center for Infectious Disease"/>
            <person name="Wu L."/>
            <person name="Ma J."/>
        </authorList>
    </citation>
    <scope>NUCLEOTIDE SEQUENCE [LARGE SCALE GENOMIC DNA]</scope>
    <source>
        <strain evidence="8">CGMCC 1.16326</strain>
    </source>
</reference>
<feature type="transmembrane region" description="Helical" evidence="5">
    <location>
        <begin position="214"/>
        <end position="231"/>
    </location>
</feature>
<feature type="domain" description="Major facilitator superfamily (MFS) profile" evidence="6">
    <location>
        <begin position="8"/>
        <end position="392"/>
    </location>
</feature>
<feature type="transmembrane region" description="Helical" evidence="5">
    <location>
        <begin position="45"/>
        <end position="65"/>
    </location>
</feature>
<dbReference type="InterPro" id="IPR011701">
    <property type="entry name" value="MFS"/>
</dbReference>
<protein>
    <submittedName>
        <fullName evidence="7">MFS transporter</fullName>
    </submittedName>
</protein>
<evidence type="ECO:0000256" key="2">
    <source>
        <dbReference type="ARBA" id="ARBA00022692"/>
    </source>
</evidence>
<dbReference type="Proteomes" id="UP001596104">
    <property type="component" value="Unassembled WGS sequence"/>
</dbReference>
<dbReference type="PROSITE" id="PS50850">
    <property type="entry name" value="MFS"/>
    <property type="match status" value="1"/>
</dbReference>
<dbReference type="InterPro" id="IPR020846">
    <property type="entry name" value="MFS_dom"/>
</dbReference>
<feature type="transmembrane region" description="Helical" evidence="5">
    <location>
        <begin position="145"/>
        <end position="167"/>
    </location>
</feature>
<dbReference type="InterPro" id="IPR001958">
    <property type="entry name" value="Tet-R_TetA/multi-R_MdtG-like"/>
</dbReference>
<feature type="transmembrane region" description="Helical" evidence="5">
    <location>
        <begin position="283"/>
        <end position="305"/>
    </location>
</feature>
<feature type="transmembrane region" description="Helical" evidence="5">
    <location>
        <begin position="106"/>
        <end position="133"/>
    </location>
</feature>